<feature type="region of interest" description="Disordered" evidence="2">
    <location>
        <begin position="29"/>
        <end position="67"/>
    </location>
</feature>
<dbReference type="SMART" id="SM00322">
    <property type="entry name" value="KH"/>
    <property type="match status" value="1"/>
</dbReference>
<feature type="compositionally biased region" description="Basic and acidic residues" evidence="2">
    <location>
        <begin position="404"/>
        <end position="421"/>
    </location>
</feature>
<evidence type="ECO:0000313" key="4">
    <source>
        <dbReference type="EMBL" id="ESO00974.1"/>
    </source>
</evidence>
<feature type="compositionally biased region" description="Acidic residues" evidence="2">
    <location>
        <begin position="99"/>
        <end position="113"/>
    </location>
</feature>
<dbReference type="InterPro" id="IPR036612">
    <property type="entry name" value="KH_dom_type_1_sf"/>
</dbReference>
<organism evidence="5 6">
    <name type="scientific">Helobdella robusta</name>
    <name type="common">Californian leech</name>
    <dbReference type="NCBI Taxonomy" id="6412"/>
    <lineage>
        <taxon>Eukaryota</taxon>
        <taxon>Metazoa</taxon>
        <taxon>Spiralia</taxon>
        <taxon>Lophotrochozoa</taxon>
        <taxon>Annelida</taxon>
        <taxon>Clitellata</taxon>
        <taxon>Hirudinea</taxon>
        <taxon>Rhynchobdellida</taxon>
        <taxon>Glossiphoniidae</taxon>
        <taxon>Helobdella</taxon>
    </lineage>
</organism>
<dbReference type="PROSITE" id="PS50084">
    <property type="entry name" value="KH_TYPE_1"/>
    <property type="match status" value="1"/>
</dbReference>
<protein>
    <recommendedName>
        <fullName evidence="3">Tudor domain-containing protein</fullName>
    </recommendedName>
</protein>
<dbReference type="InterPro" id="IPR004087">
    <property type="entry name" value="KH_dom"/>
</dbReference>
<gene>
    <name evidence="5" type="primary">20212309</name>
    <name evidence="4" type="ORF">HELRODRAFT_192509</name>
</gene>
<reference evidence="6" key="1">
    <citation type="submission" date="2012-12" db="EMBL/GenBank/DDBJ databases">
        <authorList>
            <person name="Hellsten U."/>
            <person name="Grimwood J."/>
            <person name="Chapman J.A."/>
            <person name="Shapiro H."/>
            <person name="Aerts A."/>
            <person name="Otillar R.P."/>
            <person name="Terry A.Y."/>
            <person name="Boore J.L."/>
            <person name="Simakov O."/>
            <person name="Marletaz F."/>
            <person name="Cho S.-J."/>
            <person name="Edsinger-Gonzales E."/>
            <person name="Havlak P."/>
            <person name="Kuo D.-H."/>
            <person name="Larsson T."/>
            <person name="Lv J."/>
            <person name="Arendt D."/>
            <person name="Savage R."/>
            <person name="Osoegawa K."/>
            <person name="de Jong P."/>
            <person name="Lindberg D.R."/>
            <person name="Seaver E.C."/>
            <person name="Weisblat D.A."/>
            <person name="Putnam N.H."/>
            <person name="Grigoriev I.V."/>
            <person name="Rokhsar D.S."/>
        </authorList>
    </citation>
    <scope>NUCLEOTIDE SEQUENCE</scope>
</reference>
<dbReference type="Gene3D" id="2.40.50.90">
    <property type="match status" value="1"/>
</dbReference>
<dbReference type="InterPro" id="IPR050621">
    <property type="entry name" value="Tudor_domain_containing"/>
</dbReference>
<dbReference type="SUPFAM" id="SSF63748">
    <property type="entry name" value="Tudor/PWWP/MBT"/>
    <property type="match status" value="1"/>
</dbReference>
<dbReference type="PANTHER" id="PTHR22948:SF65">
    <property type="entry name" value="A-KINASE ANCHORING PROTEIN 1"/>
    <property type="match status" value="1"/>
</dbReference>
<dbReference type="Pfam" id="PF00013">
    <property type="entry name" value="KH_1"/>
    <property type="match status" value="1"/>
</dbReference>
<feature type="domain" description="Tudor" evidence="3">
    <location>
        <begin position="763"/>
        <end position="845"/>
    </location>
</feature>
<dbReference type="Gene3D" id="3.30.1370.10">
    <property type="entry name" value="K Homology domain, type 1"/>
    <property type="match status" value="1"/>
</dbReference>
<dbReference type="STRING" id="6412.T1FU13"/>
<feature type="region of interest" description="Disordered" evidence="2">
    <location>
        <begin position="84"/>
        <end position="157"/>
    </location>
</feature>
<dbReference type="PROSITE" id="PS50304">
    <property type="entry name" value="TUDOR"/>
    <property type="match status" value="1"/>
</dbReference>
<name>T1FU13_HELRO</name>
<feature type="compositionally biased region" description="Low complexity" evidence="2">
    <location>
        <begin position="333"/>
        <end position="351"/>
    </location>
</feature>
<dbReference type="EMBL" id="AMQM01005291">
    <property type="status" value="NOT_ANNOTATED_CDS"/>
    <property type="molecule type" value="Genomic_DNA"/>
</dbReference>
<dbReference type="EnsemblMetazoa" id="HelroT192509">
    <property type="protein sequence ID" value="HelroP192509"/>
    <property type="gene ID" value="HelroG192509"/>
</dbReference>
<feature type="compositionally biased region" description="Basic and acidic residues" evidence="2">
    <location>
        <begin position="132"/>
        <end position="152"/>
    </location>
</feature>
<dbReference type="Proteomes" id="UP000015101">
    <property type="component" value="Unassembled WGS sequence"/>
</dbReference>
<dbReference type="InParanoid" id="T1FU13"/>
<reference evidence="4 6" key="2">
    <citation type="journal article" date="2013" name="Nature">
        <title>Insights into bilaterian evolution from three spiralian genomes.</title>
        <authorList>
            <person name="Simakov O."/>
            <person name="Marletaz F."/>
            <person name="Cho S.J."/>
            <person name="Edsinger-Gonzales E."/>
            <person name="Havlak P."/>
            <person name="Hellsten U."/>
            <person name="Kuo D.H."/>
            <person name="Larsson T."/>
            <person name="Lv J."/>
            <person name="Arendt D."/>
            <person name="Savage R."/>
            <person name="Osoegawa K."/>
            <person name="de Jong P."/>
            <person name="Grimwood J."/>
            <person name="Chapman J.A."/>
            <person name="Shapiro H."/>
            <person name="Aerts A."/>
            <person name="Otillar R.P."/>
            <person name="Terry A.Y."/>
            <person name="Boore J.L."/>
            <person name="Grigoriev I.V."/>
            <person name="Lindberg D.R."/>
            <person name="Seaver E.C."/>
            <person name="Weisblat D.A."/>
            <person name="Putnam N.H."/>
            <person name="Rokhsar D.S."/>
        </authorList>
    </citation>
    <scope>NUCLEOTIDE SEQUENCE</scope>
</reference>
<evidence type="ECO:0000256" key="2">
    <source>
        <dbReference type="SAM" id="MobiDB-lite"/>
    </source>
</evidence>
<evidence type="ECO:0000256" key="1">
    <source>
        <dbReference type="PROSITE-ProRule" id="PRU00117"/>
    </source>
</evidence>
<reference evidence="5" key="3">
    <citation type="submission" date="2015-06" db="UniProtKB">
        <authorList>
            <consortium name="EnsemblMetazoa"/>
        </authorList>
    </citation>
    <scope>IDENTIFICATION</scope>
</reference>
<dbReference type="RefSeq" id="XP_009021145.1">
    <property type="nucleotide sequence ID" value="XM_009022897.1"/>
</dbReference>
<evidence type="ECO:0000313" key="5">
    <source>
        <dbReference type="EnsemblMetazoa" id="HelroP192509"/>
    </source>
</evidence>
<dbReference type="InterPro" id="IPR035437">
    <property type="entry name" value="SNase_OB-fold_sf"/>
</dbReference>
<dbReference type="GO" id="GO:0005739">
    <property type="term" value="C:mitochondrion"/>
    <property type="evidence" value="ECO:0007669"/>
    <property type="project" value="UniProtKB-ARBA"/>
</dbReference>
<dbReference type="OrthoDB" id="10069557at2759"/>
<dbReference type="InterPro" id="IPR004088">
    <property type="entry name" value="KH_dom_type_1"/>
</dbReference>
<feature type="compositionally biased region" description="Low complexity" evidence="2">
    <location>
        <begin position="364"/>
        <end position="375"/>
    </location>
</feature>
<dbReference type="KEGG" id="hro:HELRODRAFT_192509"/>
<dbReference type="SUPFAM" id="SSF54791">
    <property type="entry name" value="Eukaryotic type KH-domain (KH-domain type I)"/>
    <property type="match status" value="1"/>
</dbReference>
<feature type="compositionally biased region" description="Basic residues" evidence="2">
    <location>
        <begin position="383"/>
        <end position="393"/>
    </location>
</feature>
<keyword evidence="6" id="KW-1185">Reference proteome</keyword>
<dbReference type="GeneID" id="20212309"/>
<dbReference type="eggNOG" id="KOG2279">
    <property type="taxonomic scope" value="Eukaryota"/>
</dbReference>
<dbReference type="AlphaFoldDB" id="T1FU13"/>
<dbReference type="InterPro" id="IPR002999">
    <property type="entry name" value="Tudor"/>
</dbReference>
<dbReference type="GO" id="GO:0003723">
    <property type="term" value="F:RNA binding"/>
    <property type="evidence" value="ECO:0007669"/>
    <property type="project" value="UniProtKB-UniRule"/>
</dbReference>
<proteinExistence type="predicted"/>
<accession>T1FU13</accession>
<dbReference type="EMBL" id="AMQM01005292">
    <property type="status" value="NOT_ANNOTATED_CDS"/>
    <property type="molecule type" value="Genomic_DNA"/>
</dbReference>
<sequence>MLKFRLAIILPTLASIVIGYIWYMKKKQRNGEPSWPSNEESQKADDDLISDDDVSEASNVNDDNNIPLECNPLNLVREFINSTASNPNGVGNEIGNDVNADEIINDDDDDDGVDNGSDILESHFQSPLSSNHHHDDNSKHESNDNAENKIGETIEQEDDSKVMQIILEENRNNHIEPLLETEEQHINTETITQANTQTDKQSIPEILPTTCESMSNTNSNDMHADTHVRHVQKTSLCNVETDDVSTISANTHGIETSTHGVETTLQALREQCEQSDHLIKQQHEHSESVVEGEELHRPQHRLDRDEQQHQSTEHHHLWSDIIDEDSTISPIETYFNNADNNNNTDTTSTLTPLWQSNCPPNDYATAATTTTTNAKNNKESVRRTRSSRHKNKNKNNTINNNDSYNDRRSKSKPDDVAKSAADDSNNQHGGRDHHHHHNRHQEDDKYIHFRKNRPSSGNGNNRKKFAGADGFNDFNWRSTNMKPTVDQSLSGSLRGCNDENANTYRDGLAAEASHTGNANMNSDENFRNGDEVFAEEGLDHQIRTTSESDGMLLSTSAATSSATAAATEAATAVCEDTSIETYKFEFPGDLCGLLIGRKGRTVNAIGSESNTSIFVDRRSESASAGGASDKQIVIINGTKKCIKMALKLLKERFPPKKFPEINFDVCIVDDPLPASASPMFFTSDAFQQLELPSSEMFPGMVANIVSAHHLFIHLPFHQSFQLLPMLSSYIYSCYSRLAGNSMNLPHPIMREWVTSLYILILYEFRVGELFCPYTFCICGINGGWYRSLVTQVLNNRKDGASYNNDEDGNGDDDDLTYIVRFVDYGGYEQVKASDLFLIRNDFMDLPFQAVECYLANVYPPLGMNGYPEESARRLEELTRDVQLCVSVVGVADNGVPCIQLFKSVDDMMLLDVAQDLLELNLISTCPPQPRNIISLAEITALSATSTTNTTTTSSTHLPHSNDVVFNDFAPSNAVGMGLATDAVGMGLATDAVGMGLATSAVGMGLATNAVGMGLAPNAVGMYNNGVVGVSDDRYIDEAIRRANMVYDMVSMADDDGAAYEEPDHRSSQ</sequence>
<dbReference type="EMBL" id="KB096864">
    <property type="protein sequence ID" value="ESO00974.1"/>
    <property type="molecule type" value="Genomic_DNA"/>
</dbReference>
<feature type="region of interest" description="Disordered" evidence="2">
    <location>
        <begin position="333"/>
        <end position="466"/>
    </location>
</feature>
<evidence type="ECO:0000313" key="6">
    <source>
        <dbReference type="Proteomes" id="UP000015101"/>
    </source>
</evidence>
<dbReference type="PANTHER" id="PTHR22948">
    <property type="entry name" value="TUDOR DOMAIN CONTAINING PROTEIN"/>
    <property type="match status" value="1"/>
</dbReference>
<dbReference type="Pfam" id="PF00567">
    <property type="entry name" value="TUDOR"/>
    <property type="match status" value="1"/>
</dbReference>
<dbReference type="HOGENOM" id="CLU_288093_0_0_1"/>
<feature type="region of interest" description="Disordered" evidence="2">
    <location>
        <begin position="275"/>
        <end position="314"/>
    </location>
</feature>
<dbReference type="CTD" id="20212309"/>
<keyword evidence="1" id="KW-0694">RNA-binding</keyword>
<evidence type="ECO:0000259" key="3">
    <source>
        <dbReference type="PROSITE" id="PS50304"/>
    </source>
</evidence>